<comment type="caution">
    <text evidence="1">The sequence shown here is derived from an EMBL/GenBank/DDBJ whole genome shotgun (WGS) entry which is preliminary data.</text>
</comment>
<reference evidence="1 2" key="1">
    <citation type="submission" date="2019-05" db="EMBL/GenBank/DDBJ databases">
        <title>Emergence of the Ug99 lineage of the wheat stem rust pathogen through somatic hybridization.</title>
        <authorList>
            <person name="Li F."/>
            <person name="Upadhyaya N.M."/>
            <person name="Sperschneider J."/>
            <person name="Matny O."/>
            <person name="Nguyen-Phuc H."/>
            <person name="Mago R."/>
            <person name="Raley C."/>
            <person name="Miller M.E."/>
            <person name="Silverstein K.A.T."/>
            <person name="Henningsen E."/>
            <person name="Hirsch C.D."/>
            <person name="Visser B."/>
            <person name="Pretorius Z.A."/>
            <person name="Steffenson B.J."/>
            <person name="Schwessinger B."/>
            <person name="Dodds P.N."/>
            <person name="Figueroa M."/>
        </authorList>
    </citation>
    <scope>NUCLEOTIDE SEQUENCE [LARGE SCALE GENOMIC DNA]</scope>
    <source>
        <strain evidence="1 2">Ug99</strain>
    </source>
</reference>
<protein>
    <submittedName>
        <fullName evidence="1">Uncharacterized protein</fullName>
    </submittedName>
</protein>
<accession>A0A5B0RGU3</accession>
<dbReference type="AlphaFoldDB" id="A0A5B0RGU3"/>
<proteinExistence type="predicted"/>
<dbReference type="EMBL" id="VDEP01000205">
    <property type="protein sequence ID" value="KAA1124105.1"/>
    <property type="molecule type" value="Genomic_DNA"/>
</dbReference>
<name>A0A5B0RGU3_PUCGR</name>
<organism evidence="1 2">
    <name type="scientific">Puccinia graminis f. sp. tritici</name>
    <dbReference type="NCBI Taxonomy" id="56615"/>
    <lineage>
        <taxon>Eukaryota</taxon>
        <taxon>Fungi</taxon>
        <taxon>Dikarya</taxon>
        <taxon>Basidiomycota</taxon>
        <taxon>Pucciniomycotina</taxon>
        <taxon>Pucciniomycetes</taxon>
        <taxon>Pucciniales</taxon>
        <taxon>Pucciniaceae</taxon>
        <taxon>Puccinia</taxon>
    </lineage>
</organism>
<sequence length="99" mass="11311">MNPSNIQILKENKNQDTISKVFEIFSPPRKGRSQILMMFNYKQASPPSSTLTYRSSMNFLTYPSMLVKFKNSSQLSEQSTPDSLKSESIFLKILLHTSS</sequence>
<evidence type="ECO:0000313" key="2">
    <source>
        <dbReference type="Proteomes" id="UP000325313"/>
    </source>
</evidence>
<evidence type="ECO:0000313" key="1">
    <source>
        <dbReference type="EMBL" id="KAA1124105.1"/>
    </source>
</evidence>
<dbReference type="Proteomes" id="UP000325313">
    <property type="component" value="Unassembled WGS sequence"/>
</dbReference>
<gene>
    <name evidence="1" type="ORF">PGTUg99_027741</name>
</gene>